<dbReference type="InterPro" id="IPR000219">
    <property type="entry name" value="DH_dom"/>
</dbReference>
<dbReference type="EMBL" id="LT553804">
    <property type="protein sequence ID" value="SAM02371.1"/>
    <property type="molecule type" value="Genomic_DNA"/>
</dbReference>
<organism evidence="3">
    <name type="scientific">Absidia glauca</name>
    <name type="common">Pin mould</name>
    <dbReference type="NCBI Taxonomy" id="4829"/>
    <lineage>
        <taxon>Eukaryota</taxon>
        <taxon>Fungi</taxon>
        <taxon>Fungi incertae sedis</taxon>
        <taxon>Mucoromycota</taxon>
        <taxon>Mucoromycotina</taxon>
        <taxon>Mucoromycetes</taxon>
        <taxon>Mucorales</taxon>
        <taxon>Cunninghamellaceae</taxon>
        <taxon>Absidia</taxon>
    </lineage>
</organism>
<keyword evidence="4" id="KW-1185">Reference proteome</keyword>
<feature type="domain" description="DH" evidence="2">
    <location>
        <begin position="111"/>
        <end position="294"/>
    </location>
</feature>
<accession>A0A163JPT7</accession>
<feature type="compositionally biased region" description="Low complexity" evidence="1">
    <location>
        <begin position="928"/>
        <end position="953"/>
    </location>
</feature>
<feature type="compositionally biased region" description="Pro residues" evidence="1">
    <location>
        <begin position="810"/>
        <end position="824"/>
    </location>
</feature>
<dbReference type="PANTHER" id="PTHR12673:SF159">
    <property type="entry name" value="LD03170P"/>
    <property type="match status" value="1"/>
</dbReference>
<evidence type="ECO:0000259" key="2">
    <source>
        <dbReference type="PROSITE" id="PS50010"/>
    </source>
</evidence>
<feature type="compositionally biased region" description="Basic and acidic residues" evidence="1">
    <location>
        <begin position="677"/>
        <end position="687"/>
    </location>
</feature>
<dbReference type="InParanoid" id="A0A163JPT7"/>
<feature type="compositionally biased region" description="Polar residues" evidence="1">
    <location>
        <begin position="666"/>
        <end position="676"/>
    </location>
</feature>
<evidence type="ECO:0000256" key="1">
    <source>
        <dbReference type="SAM" id="MobiDB-lite"/>
    </source>
</evidence>
<dbReference type="Pfam" id="PF00621">
    <property type="entry name" value="RhoGEF"/>
    <property type="match status" value="1"/>
</dbReference>
<dbReference type="InterPro" id="IPR051092">
    <property type="entry name" value="FYVE_RhoGEF_PH"/>
</dbReference>
<feature type="compositionally biased region" description="Polar residues" evidence="1">
    <location>
        <begin position="694"/>
        <end position="706"/>
    </location>
</feature>
<dbReference type="PROSITE" id="PS50010">
    <property type="entry name" value="DH_2"/>
    <property type="match status" value="1"/>
</dbReference>
<feature type="region of interest" description="Disordered" evidence="1">
    <location>
        <begin position="744"/>
        <end position="854"/>
    </location>
</feature>
<reference evidence="3" key="1">
    <citation type="submission" date="2016-04" db="EMBL/GenBank/DDBJ databases">
        <authorList>
            <person name="Evans L.H."/>
            <person name="Alamgir A."/>
            <person name="Owens N."/>
            <person name="Weber N.D."/>
            <person name="Virtaneva K."/>
            <person name="Barbian K."/>
            <person name="Babar A."/>
            <person name="Rosenke K."/>
        </authorList>
    </citation>
    <scope>NUCLEOTIDE SEQUENCE [LARGE SCALE GENOMIC DNA]</scope>
    <source>
        <strain evidence="3">CBS 101.48</strain>
    </source>
</reference>
<feature type="region of interest" description="Disordered" evidence="1">
    <location>
        <begin position="616"/>
        <end position="716"/>
    </location>
</feature>
<feature type="compositionally biased region" description="Low complexity" evidence="1">
    <location>
        <begin position="630"/>
        <end position="665"/>
    </location>
</feature>
<gene>
    <name evidence="3" type="primary">ABSGL_08150.1 scaffold 9591</name>
</gene>
<feature type="compositionally biased region" description="Low complexity" evidence="1">
    <location>
        <begin position="71"/>
        <end position="96"/>
    </location>
</feature>
<dbReference type="SUPFAM" id="SSF48065">
    <property type="entry name" value="DBL homology domain (DH-domain)"/>
    <property type="match status" value="1"/>
</dbReference>
<sequence>MPGLKTIDGKFKELGYTSDYTPSKDIHLLDDEEDKTLFAQTKQSLGQTVDIILPKSAQSGSRYLESDLTTSNNNSSNVNNSISSHYDNTNNSSSNNAKSTIEHKYKHNDQLRQDVIDEFLSTEESYLRKLQALVETIVKPLKHSCSHDKHPILNRFMCTNIFLNLEQILELHQLFMKELKACNGDFATICLTNVGKMDRYRRYLLKVNDAHELHSSEYQKNQAYRSFVIKTITNPVFKKLSLKDLLDQPWKRITAYTLLLKDIRNHTSSDHPDFEPLSDAFNQINTIASVRDDVPTILATKSHDLYLSIRKAPCHLIKQSRSLITHLDAVEINRITGKTSRHVTIFLFCDKIMVASRSSSAKGADICDGVMASGNSPLTNNLMHKKKKGHDFKFCGWVGLEHIDLFHGPSDLPGAIILRASSDFQDSITEMGYEKYFQKGARIFAYQTEPTRQTLPRFMEEKDAFVDTFYKTQALSRQYGNQDATYHRSWNDTNVYSNVYDYETYTKTEIKNNVAAILLEKESEVDIPTLLASNRSSPWIVALVRPDNHGLKLNIWTRVPLSCLHDQQQRPSSASEPGSTEDKKPLDFATVFWNNVIKCEKKLRCSSTYRLMNESLEEQEMQRPPRSRSRSSMSRSTSVSNISRFFSRSRSQSPSASLASSQVVPTSSRSTPSQHQQEQHKNDDSLRQRRPRSHSMSNDPTPSSDSKAAKSPMRRRKLSFDASSLFKIDIKSLGTANTVSSLSSSVSSATSTATIQQQPSKLFQPKRHTPPPQQHQPSIRHSSYSPNRRQSLSSVATTPIPVPSSSYSHSPPPMMHPTELPPPSAYFSSQQPHRQNGHASYSPSPPMTTDSGKQRQLIEKLDAMYQDMTGIGRTSGKEQQPSRHTSDPLLARPPSRSSSVSPTSPVSMTLPPFTVPYHHQQGNGGNFGTSSSRSSSYTNTFSSHASQSSRSSFSLEEMDSFKGYGPSPRLANADMVNSSNNLHHPHDDDDEITRKVMTDLANGHKKWSTQKSLLSHYTSAIDFKKPHHPNRPASPPTPTFNGTPTATMSMPALAPMEKEPALDHVATVVDHCSYQVGSKWQFLVDKQRMLGNQVNRVSDRLPLKDADADMLNELYRDTMDETSNFFNKINTELKEISTIVNAYRQGYQQHQQRRNSSIDTMATGAQEADALLKRKLKEAQLERDYWHRRASELTTQVNDFVLKQ</sequence>
<dbReference type="Gene3D" id="1.20.900.10">
    <property type="entry name" value="Dbl homology (DH) domain"/>
    <property type="match status" value="1"/>
</dbReference>
<proteinExistence type="predicted"/>
<dbReference type="AlphaFoldDB" id="A0A163JPT7"/>
<dbReference type="GO" id="GO:0005085">
    <property type="term" value="F:guanyl-nucleotide exchange factor activity"/>
    <property type="evidence" value="ECO:0007669"/>
    <property type="project" value="InterPro"/>
</dbReference>
<evidence type="ECO:0000313" key="4">
    <source>
        <dbReference type="Proteomes" id="UP000078561"/>
    </source>
</evidence>
<feature type="compositionally biased region" description="Low complexity" evidence="1">
    <location>
        <begin position="888"/>
        <end position="912"/>
    </location>
</feature>
<evidence type="ECO:0000313" key="3">
    <source>
        <dbReference type="EMBL" id="SAM02371.1"/>
    </source>
</evidence>
<dbReference type="CDD" id="cd00160">
    <property type="entry name" value="RhoGEF"/>
    <property type="match status" value="1"/>
</dbReference>
<dbReference type="Proteomes" id="UP000078561">
    <property type="component" value="Unassembled WGS sequence"/>
</dbReference>
<feature type="compositionally biased region" description="Polar residues" evidence="1">
    <location>
        <begin position="826"/>
        <end position="851"/>
    </location>
</feature>
<dbReference type="GO" id="GO:0005737">
    <property type="term" value="C:cytoplasm"/>
    <property type="evidence" value="ECO:0007669"/>
    <property type="project" value="TreeGrafter"/>
</dbReference>
<feature type="compositionally biased region" description="Low complexity" evidence="1">
    <location>
        <begin position="744"/>
        <end position="754"/>
    </location>
</feature>
<feature type="region of interest" description="Disordered" evidence="1">
    <location>
        <begin position="63"/>
        <end position="97"/>
    </location>
</feature>
<dbReference type="STRING" id="4829.A0A163JPT7"/>
<dbReference type="InterPro" id="IPR035899">
    <property type="entry name" value="DBL_dom_sf"/>
</dbReference>
<dbReference type="SMART" id="SM00325">
    <property type="entry name" value="RhoGEF"/>
    <property type="match status" value="1"/>
</dbReference>
<dbReference type="PANTHER" id="PTHR12673">
    <property type="entry name" value="FACIOGENITAL DYSPLASIA PROTEIN"/>
    <property type="match status" value="1"/>
</dbReference>
<feature type="compositionally biased region" description="Polar residues" evidence="1">
    <location>
        <begin position="775"/>
        <end position="797"/>
    </location>
</feature>
<name>A0A163JPT7_ABSGL</name>
<protein>
    <recommendedName>
        <fullName evidence="2">DH domain-containing protein</fullName>
    </recommendedName>
</protein>
<feature type="region of interest" description="Disordered" evidence="1">
    <location>
        <begin position="871"/>
        <end position="953"/>
    </location>
</feature>
<dbReference type="OrthoDB" id="2282447at2759"/>